<evidence type="ECO:0000256" key="12">
    <source>
        <dbReference type="ARBA" id="ARBA00034532"/>
    </source>
</evidence>
<dbReference type="RefSeq" id="XP_042931083.1">
    <property type="nucleotide sequence ID" value="XM_043075149.1"/>
</dbReference>
<dbReference type="InterPro" id="IPR041569">
    <property type="entry name" value="AAA_lid_3"/>
</dbReference>
<dbReference type="Gene3D" id="1.10.8.60">
    <property type="match status" value="1"/>
</dbReference>
<dbReference type="SMART" id="SM00382">
    <property type="entry name" value="AAA"/>
    <property type="match status" value="2"/>
</dbReference>
<dbReference type="InterPro" id="IPR015342">
    <property type="entry name" value="PEX1-N_C-lobe"/>
</dbReference>
<dbReference type="KEGG" id="bmy:BM_BM2156"/>
<sequence>MYSATLKYHQRKNCFGYIQLQYSDVALKNSIQANAVTPGAYTIIRCENSTDCGIIQVFAPNDHCCYTPKILLINKIFADLFGLRENEKVIVQKVKTAPICSSFEVELTSEEDWNIVQNSSQRIEELLLEQIQLITVGQTYPVWIAQNLYIYFTVARIKIFSSMVQNACLCEFTEVHVKPFYSNRSSLKDSSRDILRIPPLSFACKIKDLFSNFSPEPFMLKIQDYCGNVLDRTAVRVLPKILINDVTLKDLDILAVFKLNFNQSNSENVTLSTVHNDETGRTAHALLIELPMSCSRFATLRDCLKRYDAYHCAFSPKLHQVMNGEYEWIKVSPLPRNNIYQLEILEVLSEDKLSENFNECLRNHLWKTCRHYPIIVPDDGLIVEVNLTRKVRIQCRIKPHFNDKNDEGSQKCFVFTNDMFPLLEYPNTDSVKASFVQMLRRNGNEDIHQATVNFGEWGNEAVEFSFQIAFIEKCCSYITYHLEKPTFFSSENILIVGNKSAGKTTILHFLAGKLLQSHLAVYSECLYCSEWNGKPIEKFQDVLKSTITRLRRRYPSVLFLDDLDILLRGQDEEVRNVRLEKCAELVRNLATKNDLLVVATACTKYEVVELFSLNAGGRFFGHVEDIKELSPIERAECLEKFCNQKIEICSLQYAAETTGKCTISDLKRLAQRIILESEVKGREKIKDSVEQALREFQPIAVPFEQLKPRNIVKLKWEDVGGLKNVKKIITEVFIWPTKYPLLYRNISVRLGRGVLLHGPSGCGKTLICRTLAAQWDFNVISIKGPELLSKFIGESEENVRKIFGCARVGSPCLIFFDEFDSLGPKRGESDTGVTDRVVNQLLTELDGVEGLNDVYIIGATNRIDLIDSSLLRPGRFDYIVKCELPNMEERMSILEIFCRGMSLRNTDFEVIARATHGWTGADLKGLVTNAQLIAHKRIKGALGDKDVDLERTKYVINQEDLLFAVKESQPNKNRSSSGLDRRPYISPGLFTTLA</sequence>
<keyword evidence="8" id="KW-0067">ATP-binding</keyword>
<evidence type="ECO:0000256" key="1">
    <source>
        <dbReference type="ARBA" id="ARBA00004370"/>
    </source>
</evidence>
<evidence type="ECO:0000256" key="14">
    <source>
        <dbReference type="ARBA" id="ARBA00061477"/>
    </source>
</evidence>
<dbReference type="GO" id="GO:0005778">
    <property type="term" value="C:peroxisomal membrane"/>
    <property type="evidence" value="ECO:0007669"/>
    <property type="project" value="TreeGrafter"/>
</dbReference>
<dbReference type="InterPro" id="IPR003593">
    <property type="entry name" value="AAA+_ATPase"/>
</dbReference>
<dbReference type="InterPro" id="IPR003959">
    <property type="entry name" value="ATPase_AAA_core"/>
</dbReference>
<evidence type="ECO:0000256" key="4">
    <source>
        <dbReference type="ARBA" id="ARBA00022490"/>
    </source>
</evidence>
<dbReference type="PANTHER" id="PTHR23077:SF12">
    <property type="entry name" value="PEROXISOMAL ATPASE PEX1"/>
    <property type="match status" value="1"/>
</dbReference>
<comment type="similarity">
    <text evidence="14">Belongs to the AAA ATPase family. AFG2 subfamily.</text>
</comment>
<evidence type="ECO:0000259" key="15">
    <source>
        <dbReference type="SMART" id="SM00382"/>
    </source>
</evidence>
<dbReference type="GO" id="GO:0005524">
    <property type="term" value="F:ATP binding"/>
    <property type="evidence" value="ECO:0007669"/>
    <property type="project" value="UniProtKB-KW"/>
</dbReference>
<feature type="domain" description="AAA+ ATPase" evidence="15">
    <location>
        <begin position="489"/>
        <end position="629"/>
    </location>
</feature>
<keyword evidence="17" id="KW-1185">Reference proteome</keyword>
<keyword evidence="9" id="KW-0653">Protein transport</keyword>
<name>A0A4E9EXY5_BRUMA</name>
<accession>A0A8L7SXJ2</accession>
<evidence type="ECO:0000256" key="10">
    <source>
        <dbReference type="ARBA" id="ARBA00023136"/>
    </source>
</evidence>
<dbReference type="PANTHER" id="PTHR23077">
    <property type="entry name" value="AAA-FAMILY ATPASE"/>
    <property type="match status" value="1"/>
</dbReference>
<dbReference type="Proteomes" id="UP000006672">
    <property type="component" value="Unassembled WGS sequence"/>
</dbReference>
<dbReference type="Gene3D" id="3.40.50.300">
    <property type="entry name" value="P-loop containing nucleotide triphosphate hydrolases"/>
    <property type="match status" value="2"/>
</dbReference>
<reference evidence="18" key="3">
    <citation type="submission" date="2022-04" db="UniProtKB">
        <authorList>
            <consortium name="WormBaseParasite"/>
        </authorList>
    </citation>
    <scope>IDENTIFICATION</scope>
</reference>
<protein>
    <recommendedName>
        <fullName evidence="12">Peroxisomal ATPase PEX1</fullName>
    </recommendedName>
    <alternativeName>
        <fullName evidence="11">Peroxin-1</fullName>
    </alternativeName>
</protein>
<dbReference type="GO" id="GO:0016558">
    <property type="term" value="P:protein import into peroxisome matrix"/>
    <property type="evidence" value="ECO:0007669"/>
    <property type="project" value="TreeGrafter"/>
</dbReference>
<evidence type="ECO:0000256" key="6">
    <source>
        <dbReference type="ARBA" id="ARBA00022741"/>
    </source>
</evidence>
<evidence type="ECO:0000256" key="11">
    <source>
        <dbReference type="ARBA" id="ARBA00032509"/>
    </source>
</evidence>
<dbReference type="FunFam" id="3.40.50.300:FF:000567">
    <property type="entry name" value="ATPase, AAA family protein"/>
    <property type="match status" value="1"/>
</dbReference>
<dbReference type="Pfam" id="PF00004">
    <property type="entry name" value="AAA"/>
    <property type="match status" value="2"/>
</dbReference>
<dbReference type="InterPro" id="IPR050168">
    <property type="entry name" value="AAA_ATPase_domain"/>
</dbReference>
<evidence type="ECO:0000256" key="9">
    <source>
        <dbReference type="ARBA" id="ARBA00022927"/>
    </source>
</evidence>
<keyword evidence="6" id="KW-0547">Nucleotide-binding</keyword>
<gene>
    <name evidence="16" type="primary">Bma-prx-1</name>
    <name evidence="16" type="ORF">BM_BM2156</name>
</gene>
<keyword evidence="10" id="KW-0472">Membrane</keyword>
<dbReference type="InterPro" id="IPR003960">
    <property type="entry name" value="ATPase_AAA_CS"/>
</dbReference>
<dbReference type="WBParaSite" id="Bm2156.1">
    <property type="protein sequence ID" value="Bm2156.1"/>
    <property type="gene ID" value="WBGene00222417"/>
</dbReference>
<accession>A0A4E9EXY5</accession>
<keyword evidence="4" id="KW-0963">Cytoplasm</keyword>
<dbReference type="PROSITE" id="PS00674">
    <property type="entry name" value="AAA"/>
    <property type="match status" value="1"/>
</dbReference>
<evidence type="ECO:0000313" key="16">
    <source>
        <dbReference type="EMBL" id="VIO88740.1"/>
    </source>
</evidence>
<keyword evidence="3" id="KW-0813">Transport</keyword>
<comment type="catalytic activity">
    <reaction evidence="13">
        <text>ATP + H2O = ADP + phosphate + H(+)</text>
        <dbReference type="Rhea" id="RHEA:13065"/>
        <dbReference type="ChEBI" id="CHEBI:15377"/>
        <dbReference type="ChEBI" id="CHEBI:15378"/>
        <dbReference type="ChEBI" id="CHEBI:30616"/>
        <dbReference type="ChEBI" id="CHEBI:43474"/>
        <dbReference type="ChEBI" id="CHEBI:456216"/>
    </reaction>
    <physiologicalReaction direction="left-to-right" evidence="13">
        <dbReference type="Rhea" id="RHEA:13066"/>
    </physiologicalReaction>
</comment>
<evidence type="ECO:0000256" key="3">
    <source>
        <dbReference type="ARBA" id="ARBA00022448"/>
    </source>
</evidence>
<reference evidence="17" key="1">
    <citation type="journal article" date="2007" name="Science">
        <title>Draft genome of the filarial nematode parasite Brugia malayi.</title>
        <authorList>
            <person name="Ghedin E."/>
            <person name="Wang S."/>
            <person name="Spiro D."/>
            <person name="Caler E."/>
            <person name="Zhao Q."/>
            <person name="Crabtree J."/>
            <person name="Allen J.E."/>
            <person name="Delcher A.L."/>
            <person name="Guiliano D.B."/>
            <person name="Miranda-Saavedra D."/>
            <person name="Angiuoli S.V."/>
            <person name="Creasy T."/>
            <person name="Amedeo P."/>
            <person name="Haas B."/>
            <person name="El-Sayed N.M."/>
            <person name="Wortman J.R."/>
            <person name="Feldblyum T."/>
            <person name="Tallon L."/>
            <person name="Schatz M."/>
            <person name="Shumway M."/>
            <person name="Koo H."/>
            <person name="Salzberg S.L."/>
            <person name="Schobel S."/>
            <person name="Pertea M."/>
            <person name="Pop M."/>
            <person name="White O."/>
            <person name="Barton G.J."/>
            <person name="Carlow C.K."/>
            <person name="Crawford M.J."/>
            <person name="Daub J."/>
            <person name="Dimmic M.W."/>
            <person name="Estes C.F."/>
            <person name="Foster J.M."/>
            <person name="Ganatra M."/>
            <person name="Gregory W.F."/>
            <person name="Johnson N.M."/>
            <person name="Jin J."/>
            <person name="Komuniecki R."/>
            <person name="Korf I."/>
            <person name="Kumar S."/>
            <person name="Laney S."/>
            <person name="Li B.W."/>
            <person name="Li W."/>
            <person name="Lindblom T.H."/>
            <person name="Lustigman S."/>
            <person name="Ma D."/>
            <person name="Maina C.V."/>
            <person name="Martin D.M."/>
            <person name="McCarter J.P."/>
            <person name="McReynolds L."/>
            <person name="Mitreva M."/>
            <person name="Nutman T.B."/>
            <person name="Parkinson J."/>
            <person name="Peregrin-Alvarez J.M."/>
            <person name="Poole C."/>
            <person name="Ren Q."/>
            <person name="Saunders L."/>
            <person name="Sluder A.E."/>
            <person name="Smith K."/>
            <person name="Stanke M."/>
            <person name="Unnasch T.R."/>
            <person name="Ware J."/>
            <person name="Wei A.D."/>
            <person name="Weil G."/>
            <person name="Williams D.J."/>
            <person name="Zhang Y."/>
            <person name="Williams S.A."/>
            <person name="Fraser-Liggett C."/>
            <person name="Slatko B."/>
            <person name="Blaxter M.L."/>
            <person name="Scott A.L."/>
        </authorList>
    </citation>
    <scope>NUCLEOTIDE SEQUENCE</scope>
    <source>
        <strain evidence="17">FR3</strain>
    </source>
</reference>
<proteinExistence type="inferred from homology"/>
<dbReference type="InterPro" id="IPR027417">
    <property type="entry name" value="P-loop_NTPase"/>
</dbReference>
<feature type="domain" description="AAA+ ATPase" evidence="15">
    <location>
        <begin position="750"/>
        <end position="886"/>
    </location>
</feature>
<dbReference type="GeneID" id="6101375"/>
<evidence type="ECO:0000256" key="13">
    <source>
        <dbReference type="ARBA" id="ARBA00048778"/>
    </source>
</evidence>
<comment type="subcellular location">
    <subcellularLocation>
        <location evidence="2">Cytoplasm</location>
    </subcellularLocation>
    <subcellularLocation>
        <location evidence="1">Membrane</location>
    </subcellularLocation>
</comment>
<dbReference type="CTD" id="6101375"/>
<evidence type="ECO:0000256" key="8">
    <source>
        <dbReference type="ARBA" id="ARBA00022840"/>
    </source>
</evidence>
<evidence type="ECO:0000256" key="2">
    <source>
        <dbReference type="ARBA" id="ARBA00004496"/>
    </source>
</evidence>
<dbReference type="GO" id="GO:0005829">
    <property type="term" value="C:cytosol"/>
    <property type="evidence" value="ECO:0007669"/>
    <property type="project" value="TreeGrafter"/>
</dbReference>
<dbReference type="AlphaFoldDB" id="A0A4E9EXY5"/>
<keyword evidence="5" id="KW-0962">Peroxisome biogenesis</keyword>
<dbReference type="SUPFAM" id="SSF54585">
    <property type="entry name" value="Cdc48 domain 2-like"/>
    <property type="match status" value="1"/>
</dbReference>
<dbReference type="EMBL" id="CAAKNF010000196">
    <property type="protein sequence ID" value="VIO88740.1"/>
    <property type="molecule type" value="Genomic_DNA"/>
</dbReference>
<keyword evidence="7" id="KW-0378">Hydrolase</keyword>
<dbReference type="OrthoDB" id="2187at2759"/>
<evidence type="ECO:0000313" key="17">
    <source>
        <dbReference type="Proteomes" id="UP000006672"/>
    </source>
</evidence>
<dbReference type="SUPFAM" id="SSF52540">
    <property type="entry name" value="P-loop containing nucleoside triphosphate hydrolases"/>
    <property type="match status" value="2"/>
</dbReference>
<evidence type="ECO:0000313" key="18">
    <source>
        <dbReference type="WBParaSite" id="Bm2156.1"/>
    </source>
</evidence>
<dbReference type="GO" id="GO:0016887">
    <property type="term" value="F:ATP hydrolysis activity"/>
    <property type="evidence" value="ECO:0007669"/>
    <property type="project" value="InterPro"/>
</dbReference>
<reference evidence="16" key="2">
    <citation type="submission" date="2019-04" db="EMBL/GenBank/DDBJ databases">
        <authorList>
            <person name="Howe K."/>
            <person name="Paulini M."/>
            <person name="Williams G."/>
        </authorList>
    </citation>
    <scope>NUCLEOTIDE SEQUENCE [LARGE SCALE GENOMIC DNA]</scope>
    <source>
        <strain evidence="16">FR3</strain>
    </source>
</reference>
<dbReference type="InterPro" id="IPR029067">
    <property type="entry name" value="CDC48_domain_2-like_sf"/>
</dbReference>
<evidence type="ECO:0000256" key="5">
    <source>
        <dbReference type="ARBA" id="ARBA00022593"/>
    </source>
</evidence>
<dbReference type="Pfam" id="PF09262">
    <property type="entry name" value="PEX-1N"/>
    <property type="match status" value="1"/>
</dbReference>
<evidence type="ECO:0000256" key="7">
    <source>
        <dbReference type="ARBA" id="ARBA00022801"/>
    </source>
</evidence>
<organism evidence="16">
    <name type="scientific">Brugia malayi</name>
    <name type="common">Filarial nematode worm</name>
    <dbReference type="NCBI Taxonomy" id="6279"/>
    <lineage>
        <taxon>Eukaryota</taxon>
        <taxon>Metazoa</taxon>
        <taxon>Ecdysozoa</taxon>
        <taxon>Nematoda</taxon>
        <taxon>Chromadorea</taxon>
        <taxon>Rhabditida</taxon>
        <taxon>Spirurina</taxon>
        <taxon>Spiruromorpha</taxon>
        <taxon>Filarioidea</taxon>
        <taxon>Onchocercidae</taxon>
        <taxon>Brugia</taxon>
    </lineage>
</organism>
<dbReference type="Pfam" id="PF17862">
    <property type="entry name" value="AAA_lid_3"/>
    <property type="match status" value="1"/>
</dbReference>
<dbReference type="Gene3D" id="3.10.330.10">
    <property type="match status" value="1"/>
</dbReference>